<comment type="subcellular location">
    <subcellularLocation>
        <location evidence="1">Membrane</location>
        <topology evidence="1">Multi-pass membrane protein</topology>
    </subcellularLocation>
</comment>
<dbReference type="GO" id="GO:0016765">
    <property type="term" value="F:transferase activity, transferring alkyl or aryl (other than methyl) groups"/>
    <property type="evidence" value="ECO:0007669"/>
    <property type="project" value="InterPro"/>
</dbReference>
<dbReference type="AlphaFoldDB" id="A0A1F7HFK5"/>
<proteinExistence type="predicted"/>
<keyword evidence="2 5" id="KW-0812">Transmembrane</keyword>
<dbReference type="CDD" id="cd13963">
    <property type="entry name" value="PT_UbiA_2"/>
    <property type="match status" value="1"/>
</dbReference>
<dbReference type="PANTHER" id="PTHR11048:SF5">
    <property type="entry name" value="DECAPRENYL-PHOSPHATE PHOSPHORIBOSYLTRANSFERASE"/>
    <property type="match status" value="1"/>
</dbReference>
<dbReference type="InterPro" id="IPR000537">
    <property type="entry name" value="UbiA_prenyltransferase"/>
</dbReference>
<feature type="transmembrane region" description="Helical" evidence="5">
    <location>
        <begin position="157"/>
        <end position="176"/>
    </location>
</feature>
<dbReference type="EMBL" id="MFZV01000056">
    <property type="protein sequence ID" value="OGK29845.1"/>
    <property type="molecule type" value="Genomic_DNA"/>
</dbReference>
<keyword evidence="4 5" id="KW-0472">Membrane</keyword>
<keyword evidence="3 5" id="KW-1133">Transmembrane helix</keyword>
<feature type="non-terminal residue" evidence="6">
    <location>
        <position position="288"/>
    </location>
</feature>
<reference evidence="6 7" key="1">
    <citation type="journal article" date="2016" name="Nat. Commun.">
        <title>Thousands of microbial genomes shed light on interconnected biogeochemical processes in an aquifer system.</title>
        <authorList>
            <person name="Anantharaman K."/>
            <person name="Brown C.T."/>
            <person name="Hug L.A."/>
            <person name="Sharon I."/>
            <person name="Castelle C.J."/>
            <person name="Probst A.J."/>
            <person name="Thomas B.C."/>
            <person name="Singh A."/>
            <person name="Wilkins M.J."/>
            <person name="Karaoz U."/>
            <person name="Brodie E.L."/>
            <person name="Williams K.H."/>
            <person name="Hubbard S.S."/>
            <person name="Banfield J.F."/>
        </authorList>
    </citation>
    <scope>NUCLEOTIDE SEQUENCE [LARGE SCALE GENOMIC DNA]</scope>
</reference>
<dbReference type="PANTHER" id="PTHR11048">
    <property type="entry name" value="PRENYLTRANSFERASES"/>
    <property type="match status" value="1"/>
</dbReference>
<evidence type="ECO:0000256" key="5">
    <source>
        <dbReference type="SAM" id="Phobius"/>
    </source>
</evidence>
<accession>A0A1F7HFK5</accession>
<protein>
    <recommendedName>
        <fullName evidence="8">Prenyltransferase</fullName>
    </recommendedName>
</protein>
<dbReference type="InterPro" id="IPR039653">
    <property type="entry name" value="Prenyltransferase"/>
</dbReference>
<dbReference type="InterPro" id="IPR044878">
    <property type="entry name" value="UbiA_sf"/>
</dbReference>
<evidence type="ECO:0000256" key="4">
    <source>
        <dbReference type="ARBA" id="ARBA00023136"/>
    </source>
</evidence>
<sequence length="288" mass="33625">MRQNKLFYILESFRVNQWIKNLVVYTAIIFSGKLLDPQLFVITTYAFLTFVLLSSVSYVLNDIIDYNYDRKHPVKKFRPIASGKILLQEATFLVFVLMILALIISLFFSLRFFMLAVVFILLHLLYSLFLKKYAVIDILSISFSFMIRAFAGEIVTGFHIPIWLILTVFFGSLFIASVKRHAEFVVHGSETRSSLNFYKEHMLNFLTITFATTTIISYSLFAYLERPPLISTPFNEYFSRVLPNFEGRRWLMITIPFVVYGIARYAQLLYTKDEGERPEKLITKDLPL</sequence>
<dbReference type="Proteomes" id="UP000177199">
    <property type="component" value="Unassembled WGS sequence"/>
</dbReference>
<evidence type="ECO:0000256" key="2">
    <source>
        <dbReference type="ARBA" id="ARBA00022692"/>
    </source>
</evidence>
<evidence type="ECO:0000256" key="3">
    <source>
        <dbReference type="ARBA" id="ARBA00022989"/>
    </source>
</evidence>
<evidence type="ECO:0000256" key="1">
    <source>
        <dbReference type="ARBA" id="ARBA00004141"/>
    </source>
</evidence>
<evidence type="ECO:0008006" key="8">
    <source>
        <dbReference type="Google" id="ProtNLM"/>
    </source>
</evidence>
<dbReference type="GO" id="GO:0005886">
    <property type="term" value="C:plasma membrane"/>
    <property type="evidence" value="ECO:0007669"/>
    <property type="project" value="TreeGrafter"/>
</dbReference>
<gene>
    <name evidence="6" type="ORF">A3F29_00155</name>
</gene>
<organism evidence="6 7">
    <name type="scientific">Candidatus Roizmanbacteria bacterium RIFCSPHIGHO2_12_FULL_33_9</name>
    <dbReference type="NCBI Taxonomy" id="1802045"/>
    <lineage>
        <taxon>Bacteria</taxon>
        <taxon>Candidatus Roizmaniibacteriota</taxon>
    </lineage>
</organism>
<feature type="transmembrane region" description="Helical" evidence="5">
    <location>
        <begin position="110"/>
        <end position="126"/>
    </location>
</feature>
<name>A0A1F7HFK5_9BACT</name>
<feature type="transmembrane region" description="Helical" evidence="5">
    <location>
        <begin position="202"/>
        <end position="224"/>
    </location>
</feature>
<feature type="transmembrane region" description="Helical" evidence="5">
    <location>
        <begin position="85"/>
        <end position="104"/>
    </location>
</feature>
<evidence type="ECO:0000313" key="7">
    <source>
        <dbReference type="Proteomes" id="UP000177199"/>
    </source>
</evidence>
<comment type="caution">
    <text evidence="6">The sequence shown here is derived from an EMBL/GenBank/DDBJ whole genome shotgun (WGS) entry which is preliminary data.</text>
</comment>
<dbReference type="GO" id="GO:0009247">
    <property type="term" value="P:glycolipid biosynthetic process"/>
    <property type="evidence" value="ECO:0007669"/>
    <property type="project" value="TreeGrafter"/>
</dbReference>
<feature type="transmembrane region" description="Helical" evidence="5">
    <location>
        <begin position="39"/>
        <end position="64"/>
    </location>
</feature>
<dbReference type="Gene3D" id="1.10.357.140">
    <property type="entry name" value="UbiA prenyltransferase"/>
    <property type="match status" value="1"/>
</dbReference>
<evidence type="ECO:0000313" key="6">
    <source>
        <dbReference type="EMBL" id="OGK29845.1"/>
    </source>
</evidence>
<dbReference type="Pfam" id="PF01040">
    <property type="entry name" value="UbiA"/>
    <property type="match status" value="1"/>
</dbReference>